<dbReference type="InterPro" id="IPR058600">
    <property type="entry name" value="YhjD-like"/>
</dbReference>
<dbReference type="Proteomes" id="UP000321574">
    <property type="component" value="Unassembled WGS sequence"/>
</dbReference>
<keyword evidence="3" id="KW-1185">Reference proteome</keyword>
<evidence type="ECO:0000256" key="1">
    <source>
        <dbReference type="SAM" id="Coils"/>
    </source>
</evidence>
<dbReference type="OrthoDB" id="2988956at2"/>
<evidence type="ECO:0000313" key="3">
    <source>
        <dbReference type="Proteomes" id="UP000321574"/>
    </source>
</evidence>
<protein>
    <submittedName>
        <fullName evidence="2">Uncharacterized protein</fullName>
    </submittedName>
</protein>
<keyword evidence="1" id="KW-0175">Coiled coil</keyword>
<organism evidence="2 3">
    <name type="scientific">Cerasibacillus terrae</name>
    <dbReference type="NCBI Taxonomy" id="2498845"/>
    <lineage>
        <taxon>Bacteria</taxon>
        <taxon>Bacillati</taxon>
        <taxon>Bacillota</taxon>
        <taxon>Bacilli</taxon>
        <taxon>Bacillales</taxon>
        <taxon>Bacillaceae</taxon>
        <taxon>Cerasibacillus</taxon>
    </lineage>
</organism>
<reference evidence="2 3" key="1">
    <citation type="submission" date="2019-06" db="EMBL/GenBank/DDBJ databases">
        <title>Cerasibacillus sp. nov., isolated from maize field.</title>
        <authorList>
            <person name="Lin S.-Y."/>
            <person name="Tsai C.-F."/>
            <person name="Young C.-C."/>
        </authorList>
    </citation>
    <scope>NUCLEOTIDE SEQUENCE [LARGE SCALE GENOMIC DNA]</scope>
    <source>
        <strain evidence="2 3">CC-CFT480</strain>
    </source>
</reference>
<comment type="caution">
    <text evidence="2">The sequence shown here is derived from an EMBL/GenBank/DDBJ whole genome shotgun (WGS) entry which is preliminary data.</text>
</comment>
<accession>A0A5C8NQR9</accession>
<dbReference type="AlphaFoldDB" id="A0A5C8NQR9"/>
<feature type="coiled-coil region" evidence="1">
    <location>
        <begin position="43"/>
        <end position="70"/>
    </location>
</feature>
<proteinExistence type="predicted"/>
<sequence>MRYLKREELQIASRFLFLSMAIIVIRKDMKSINLGVKIEEPYLNLLEKMLLQALNERKELRKDMRDKKIQVHLEKKDGMFTSYLFICQGREEIRSYFHPAIRKKVENILQELMIRALQQFPPYASANS</sequence>
<dbReference type="Pfam" id="PF26325">
    <property type="entry name" value="YhjD"/>
    <property type="match status" value="1"/>
</dbReference>
<gene>
    <name evidence="2" type="ORF">FHP05_09975</name>
</gene>
<dbReference type="EMBL" id="VDUW01000006">
    <property type="protein sequence ID" value="TXL64099.1"/>
    <property type="molecule type" value="Genomic_DNA"/>
</dbReference>
<name>A0A5C8NQR9_9BACI</name>
<evidence type="ECO:0000313" key="2">
    <source>
        <dbReference type="EMBL" id="TXL64099.1"/>
    </source>
</evidence>